<accession>L9L8T3</accession>
<reference evidence="2" key="1">
    <citation type="submission" date="2012-07" db="EMBL/GenBank/DDBJ databases">
        <title>Genome of the Chinese tree shrew, a rising model animal genetically related to primates.</title>
        <authorList>
            <person name="Zhang G."/>
            <person name="Fan Y."/>
            <person name="Yao Y."/>
            <person name="Huang Z."/>
        </authorList>
    </citation>
    <scope>NUCLEOTIDE SEQUENCE [LARGE SCALE GENOMIC DNA]</scope>
</reference>
<keyword evidence="2" id="KW-1185">Reference proteome</keyword>
<evidence type="ECO:0000313" key="2">
    <source>
        <dbReference type="Proteomes" id="UP000011518"/>
    </source>
</evidence>
<sequence length="73" mass="7521">MTSADVGVLMETQPCTLSSASAQHSQLFRAAIFGAPSGSPSPDEADVGLTHQQVSSHPGKLHTGPSYWASIAL</sequence>
<gene>
    <name evidence="1" type="ORF">TREES_T100006217</name>
</gene>
<reference evidence="2" key="2">
    <citation type="journal article" date="2013" name="Nat. Commun.">
        <title>Genome of the Chinese tree shrew.</title>
        <authorList>
            <person name="Fan Y."/>
            <person name="Huang Z.Y."/>
            <person name="Cao C.C."/>
            <person name="Chen C.S."/>
            <person name="Chen Y.X."/>
            <person name="Fan D.D."/>
            <person name="He J."/>
            <person name="Hou H.L."/>
            <person name="Hu L."/>
            <person name="Hu X.T."/>
            <person name="Jiang X.T."/>
            <person name="Lai R."/>
            <person name="Lang Y.S."/>
            <person name="Liang B."/>
            <person name="Liao S.G."/>
            <person name="Mu D."/>
            <person name="Ma Y.Y."/>
            <person name="Niu Y.Y."/>
            <person name="Sun X.Q."/>
            <person name="Xia J.Q."/>
            <person name="Xiao J."/>
            <person name="Xiong Z.Q."/>
            <person name="Xu L."/>
            <person name="Yang L."/>
            <person name="Zhang Y."/>
            <person name="Zhao W."/>
            <person name="Zhao X.D."/>
            <person name="Zheng Y.T."/>
            <person name="Zhou J.M."/>
            <person name="Zhu Y.B."/>
            <person name="Zhang G.J."/>
            <person name="Wang J."/>
            <person name="Yao Y.G."/>
        </authorList>
    </citation>
    <scope>NUCLEOTIDE SEQUENCE [LARGE SCALE GENOMIC DNA]</scope>
</reference>
<protein>
    <submittedName>
        <fullName evidence="1">Uncharacterized protein</fullName>
    </submittedName>
</protein>
<organism evidence="1 2">
    <name type="scientific">Tupaia chinensis</name>
    <name type="common">Chinese tree shrew</name>
    <name type="synonym">Tupaia belangeri chinensis</name>
    <dbReference type="NCBI Taxonomy" id="246437"/>
    <lineage>
        <taxon>Eukaryota</taxon>
        <taxon>Metazoa</taxon>
        <taxon>Chordata</taxon>
        <taxon>Craniata</taxon>
        <taxon>Vertebrata</taxon>
        <taxon>Euteleostomi</taxon>
        <taxon>Mammalia</taxon>
        <taxon>Eutheria</taxon>
        <taxon>Euarchontoglires</taxon>
        <taxon>Scandentia</taxon>
        <taxon>Tupaiidae</taxon>
        <taxon>Tupaia</taxon>
    </lineage>
</organism>
<evidence type="ECO:0000313" key="1">
    <source>
        <dbReference type="EMBL" id="ELW71495.1"/>
    </source>
</evidence>
<name>L9L8T3_TUPCH</name>
<dbReference type="Proteomes" id="UP000011518">
    <property type="component" value="Unassembled WGS sequence"/>
</dbReference>
<dbReference type="EMBL" id="KB320462">
    <property type="protein sequence ID" value="ELW71495.1"/>
    <property type="molecule type" value="Genomic_DNA"/>
</dbReference>
<dbReference type="InParanoid" id="L9L8T3"/>
<dbReference type="AlphaFoldDB" id="L9L8T3"/>
<proteinExistence type="predicted"/>